<dbReference type="Gene3D" id="2.40.128.460">
    <property type="entry name" value="Periplasmic lysozyme inhibitor of I-type lysozyme"/>
    <property type="match status" value="1"/>
</dbReference>
<reference evidence="2" key="1">
    <citation type="journal article" date="2019" name="Int. J. Syst. Evol. Microbiol.">
        <title>The Global Catalogue of Microorganisms (GCM) 10K type strain sequencing project: providing services to taxonomists for standard genome sequencing and annotation.</title>
        <authorList>
            <consortium name="The Broad Institute Genomics Platform"/>
            <consortium name="The Broad Institute Genome Sequencing Center for Infectious Disease"/>
            <person name="Wu L."/>
            <person name="Ma J."/>
        </authorList>
    </citation>
    <scope>NUCLEOTIDE SEQUENCE [LARGE SCALE GENOMIC DNA]</scope>
    <source>
        <strain evidence="2">CGMCC 1.18575</strain>
    </source>
</reference>
<name>A0ABW0I0K0_9BACL</name>
<evidence type="ECO:0000313" key="1">
    <source>
        <dbReference type="EMBL" id="MFC5406065.1"/>
    </source>
</evidence>
<dbReference type="RefSeq" id="WP_378137916.1">
    <property type="nucleotide sequence ID" value="NZ_JBHSMI010000052.1"/>
</dbReference>
<protein>
    <submittedName>
        <fullName evidence="1">VCBS repeat-containing protein</fullName>
    </submittedName>
</protein>
<keyword evidence="2" id="KW-1185">Reference proteome</keyword>
<sequence>MAYEKGMFNLYRQFRNHAYGNYALSRSISLLDMKQGDVNGDGIIDNVYLYGNKSGGIFADNITLVIQDGHSNQSTTVNLQNNAGYNARLFLGDFSKDNVQDILVSINTGGSGGYGVFYIYSFKNNSLHEMFDVEKYNKQYKFNVIYEDFYKVSVSSPQLDVLFTIDISNKGYDYLSQYYNDNGKLKQPTKGEVLALGALYPIVTNGTGMSYDLLALQRIIGTTNSDTLGYVENLMTWNGTQFASSRLSVAIIGSRLISLF</sequence>
<dbReference type="InterPro" id="IPR038643">
    <property type="entry name" value="PliI_sf"/>
</dbReference>
<dbReference type="EMBL" id="JBHSMI010000052">
    <property type="protein sequence ID" value="MFC5406065.1"/>
    <property type="molecule type" value="Genomic_DNA"/>
</dbReference>
<dbReference type="Proteomes" id="UP001596113">
    <property type="component" value="Unassembled WGS sequence"/>
</dbReference>
<dbReference type="SUPFAM" id="SSF69318">
    <property type="entry name" value="Integrin alpha N-terminal domain"/>
    <property type="match status" value="1"/>
</dbReference>
<gene>
    <name evidence="1" type="ORF">ACFPOF_25270</name>
</gene>
<comment type="caution">
    <text evidence="1">The sequence shown here is derived from an EMBL/GenBank/DDBJ whole genome shotgun (WGS) entry which is preliminary data.</text>
</comment>
<accession>A0ABW0I0K0</accession>
<evidence type="ECO:0000313" key="2">
    <source>
        <dbReference type="Proteomes" id="UP001596113"/>
    </source>
</evidence>
<organism evidence="1 2">
    <name type="scientific">Cohnella soli</name>
    <dbReference type="NCBI Taxonomy" id="425005"/>
    <lineage>
        <taxon>Bacteria</taxon>
        <taxon>Bacillati</taxon>
        <taxon>Bacillota</taxon>
        <taxon>Bacilli</taxon>
        <taxon>Bacillales</taxon>
        <taxon>Paenibacillaceae</taxon>
        <taxon>Cohnella</taxon>
    </lineage>
</organism>
<dbReference type="InterPro" id="IPR028994">
    <property type="entry name" value="Integrin_alpha_N"/>
</dbReference>
<proteinExistence type="predicted"/>